<keyword evidence="4 6" id="KW-0472">Membrane</keyword>
<keyword evidence="3 6" id="KW-1133">Transmembrane helix</keyword>
<comment type="subcellular location">
    <subcellularLocation>
        <location evidence="1">Membrane</location>
        <topology evidence="1">Multi-pass membrane protein</topology>
    </subcellularLocation>
</comment>
<dbReference type="Pfam" id="PF07690">
    <property type="entry name" value="MFS_1"/>
    <property type="match status" value="1"/>
</dbReference>
<dbReference type="InterPro" id="IPR011701">
    <property type="entry name" value="MFS"/>
</dbReference>
<feature type="transmembrane region" description="Helical" evidence="6">
    <location>
        <begin position="129"/>
        <end position="148"/>
    </location>
</feature>
<feature type="transmembrane region" description="Helical" evidence="6">
    <location>
        <begin position="212"/>
        <end position="231"/>
    </location>
</feature>
<keyword evidence="8" id="KW-1185">Reference proteome</keyword>
<feature type="transmembrane region" description="Helical" evidence="6">
    <location>
        <begin position="312"/>
        <end position="331"/>
    </location>
</feature>
<dbReference type="EMBL" id="JASNQZ010000003">
    <property type="protein sequence ID" value="KAL0958697.1"/>
    <property type="molecule type" value="Genomic_DNA"/>
</dbReference>
<gene>
    <name evidence="7" type="ORF">HGRIS_014030</name>
</gene>
<evidence type="ECO:0000256" key="3">
    <source>
        <dbReference type="ARBA" id="ARBA00022989"/>
    </source>
</evidence>
<proteinExistence type="predicted"/>
<feature type="transmembrane region" description="Helical" evidence="6">
    <location>
        <begin position="28"/>
        <end position="48"/>
    </location>
</feature>
<evidence type="ECO:0000256" key="2">
    <source>
        <dbReference type="ARBA" id="ARBA00022692"/>
    </source>
</evidence>
<evidence type="ECO:0000313" key="7">
    <source>
        <dbReference type="EMBL" id="KAL0958697.1"/>
    </source>
</evidence>
<evidence type="ECO:0000256" key="4">
    <source>
        <dbReference type="ARBA" id="ARBA00023136"/>
    </source>
</evidence>
<evidence type="ECO:0000256" key="5">
    <source>
        <dbReference type="SAM" id="MobiDB-lite"/>
    </source>
</evidence>
<dbReference type="PANTHER" id="PTHR21576">
    <property type="entry name" value="UNCHARACTERIZED NODULIN-LIKE PROTEIN"/>
    <property type="match status" value="1"/>
</dbReference>
<comment type="caution">
    <text evidence="7">The sequence shown here is derived from an EMBL/GenBank/DDBJ whole genome shotgun (WGS) entry which is preliminary data.</text>
</comment>
<dbReference type="InterPro" id="IPR036259">
    <property type="entry name" value="MFS_trans_sf"/>
</dbReference>
<dbReference type="Gene3D" id="1.20.1250.20">
    <property type="entry name" value="MFS general substrate transporter like domains"/>
    <property type="match status" value="2"/>
</dbReference>
<feature type="transmembrane region" description="Helical" evidence="6">
    <location>
        <begin position="337"/>
        <end position="360"/>
    </location>
</feature>
<dbReference type="Proteomes" id="UP001556367">
    <property type="component" value="Unassembled WGS sequence"/>
</dbReference>
<feature type="transmembrane region" description="Helical" evidence="6">
    <location>
        <begin position="60"/>
        <end position="80"/>
    </location>
</feature>
<evidence type="ECO:0000256" key="1">
    <source>
        <dbReference type="ARBA" id="ARBA00004141"/>
    </source>
</evidence>
<feature type="region of interest" description="Disordered" evidence="5">
    <location>
        <begin position="170"/>
        <end position="202"/>
    </location>
</feature>
<feature type="transmembrane region" description="Helical" evidence="6">
    <location>
        <begin position="100"/>
        <end position="122"/>
    </location>
</feature>
<sequence length="460" mass="49602">MIGLAGNIGVYSSAPLWGKVVDAYGPRIPLASAFVLLFSGYFGIRSIYLRQPVVGQASDATVRALIACNFLTGVGGNAGLNGAGNPVVKSFPDHRRATVTGLVMAGFGLSAFIYSSMARVFFPGDTSSFLLTLAIGTASPMIAGYFMIRIVPLPLAPSGTEEGALIRRVDTQDSSDSTPLLSEEVEPPQPSTDRRPSDSSHEMTGWNLTKNINFWTLFALFSILSGTGIMCEKRPEIVRPNGLTFQTLDINNVGTMSQILYAKSANPYRDVEAAKWQSAQVSTISVVSFLGRVCMGVFSDYLKSHLGLPRSYCLVIVTSLMLVSQINATIVDTVEHLWIVSASLGFAYGSAAAIFPILCIDWFGLAHFSEAMGYIALSPLILGNIFSVMFGRILDAHRTLDPNAMSNMGSLVDHDRPPQCLSGKGCYVQALYVTIASCFVAVALSTWAAWRDRRRLLAMS</sequence>
<reference evidence="8" key="1">
    <citation type="submission" date="2024-06" db="EMBL/GenBank/DDBJ databases">
        <title>Multi-omics analyses provide insights into the biosynthesis of the anticancer antibiotic pleurotin in Hohenbuehelia grisea.</title>
        <authorList>
            <person name="Weaver J.A."/>
            <person name="Alberti F."/>
        </authorList>
    </citation>
    <scope>NUCLEOTIDE SEQUENCE [LARGE SCALE GENOMIC DNA]</scope>
    <source>
        <strain evidence="8">T-177</strain>
    </source>
</reference>
<protein>
    <recommendedName>
        <fullName evidence="9">MFS general substrate transporter</fullName>
    </recommendedName>
</protein>
<evidence type="ECO:0000256" key="6">
    <source>
        <dbReference type="SAM" id="Phobius"/>
    </source>
</evidence>
<organism evidence="7 8">
    <name type="scientific">Hohenbuehelia grisea</name>
    <dbReference type="NCBI Taxonomy" id="104357"/>
    <lineage>
        <taxon>Eukaryota</taxon>
        <taxon>Fungi</taxon>
        <taxon>Dikarya</taxon>
        <taxon>Basidiomycota</taxon>
        <taxon>Agaricomycotina</taxon>
        <taxon>Agaricomycetes</taxon>
        <taxon>Agaricomycetidae</taxon>
        <taxon>Agaricales</taxon>
        <taxon>Pleurotineae</taxon>
        <taxon>Pleurotaceae</taxon>
        <taxon>Hohenbuehelia</taxon>
    </lineage>
</organism>
<feature type="transmembrane region" description="Helical" evidence="6">
    <location>
        <begin position="431"/>
        <end position="450"/>
    </location>
</feature>
<evidence type="ECO:0008006" key="9">
    <source>
        <dbReference type="Google" id="ProtNLM"/>
    </source>
</evidence>
<dbReference type="SUPFAM" id="SSF103473">
    <property type="entry name" value="MFS general substrate transporter"/>
    <property type="match status" value="1"/>
</dbReference>
<keyword evidence="2 6" id="KW-0812">Transmembrane</keyword>
<name>A0ABR3JUA4_9AGAR</name>
<dbReference type="PANTHER" id="PTHR21576:SF160">
    <property type="entry name" value="NODULIN-LIKE DOMAIN-CONTAINING PROTEIN"/>
    <property type="match status" value="1"/>
</dbReference>
<feature type="compositionally biased region" description="Basic and acidic residues" evidence="5">
    <location>
        <begin position="192"/>
        <end position="201"/>
    </location>
</feature>
<accession>A0ABR3JUA4</accession>
<feature type="transmembrane region" description="Helical" evidence="6">
    <location>
        <begin position="372"/>
        <end position="394"/>
    </location>
</feature>
<evidence type="ECO:0000313" key="8">
    <source>
        <dbReference type="Proteomes" id="UP001556367"/>
    </source>
</evidence>